<dbReference type="EMBL" id="CP021780">
    <property type="protein sequence ID" value="ASA20319.1"/>
    <property type="molecule type" value="Genomic_DNA"/>
</dbReference>
<proteinExistence type="predicted"/>
<dbReference type="GO" id="GO:0009228">
    <property type="term" value="P:thiamine biosynthetic process"/>
    <property type="evidence" value="ECO:0007669"/>
    <property type="project" value="UniProtKB-KW"/>
</dbReference>
<dbReference type="PANTHER" id="PTHR20857">
    <property type="entry name" value="THIAMINE-PHOSPHATE PYROPHOSPHORYLASE"/>
    <property type="match status" value="1"/>
</dbReference>
<reference evidence="4 5" key="1">
    <citation type="submission" date="2017-06" db="EMBL/GenBank/DDBJ databases">
        <title>Complete genome sequence of Paenibacillus donghaensis KCTC 13049T isolated from East Sea sediment, South Korea.</title>
        <authorList>
            <person name="Jung B.K."/>
            <person name="Hong S.-J."/>
            <person name="Shin J.-H."/>
        </authorList>
    </citation>
    <scope>NUCLEOTIDE SEQUENCE [LARGE SCALE GENOMIC DNA]</scope>
    <source>
        <strain evidence="4 5">KCTC 13049</strain>
    </source>
</reference>
<dbReference type="OrthoDB" id="9815348at2"/>
<dbReference type="PANTHER" id="PTHR20857:SF22">
    <property type="entry name" value="THIAZOLE TAUTOMERASE"/>
    <property type="match status" value="1"/>
</dbReference>
<dbReference type="Pfam" id="PF02581">
    <property type="entry name" value="TMP-TENI"/>
    <property type="match status" value="1"/>
</dbReference>
<feature type="domain" description="Thiamine phosphate synthase/TenI" evidence="3">
    <location>
        <begin position="21"/>
        <end position="182"/>
    </location>
</feature>
<dbReference type="InterPro" id="IPR013785">
    <property type="entry name" value="Aldolase_TIM"/>
</dbReference>
<dbReference type="CDD" id="cd00564">
    <property type="entry name" value="TMP_TenI"/>
    <property type="match status" value="1"/>
</dbReference>
<comment type="pathway">
    <text evidence="1">Cofactor biosynthesis; thiamine diphosphate biosynthesis.</text>
</comment>
<sequence>MARKELHLISDGKRAVAPFIEMAAAVHPLLDYIHLREKQWSALELLAAAEQLQHVGVPASKLVINDRLDVALAAGAAGVQLAWHSLGPAAARPLAPYLRLGRSVHSPAEAAEAARQGADYCLFGHVFPTGSKPGQRERGLAELAEAVGCCRIPLIAIGGIRPEHAGQILAAGAAGIAVMSGICSAADPVAAAEAYYAAVQAPQAGEGGVQDEAAHQRTIR</sequence>
<gene>
    <name evidence="4" type="ORF">B9T62_05595</name>
</gene>
<keyword evidence="5" id="KW-1185">Reference proteome</keyword>
<dbReference type="KEGG" id="pdh:B9T62_05595"/>
<dbReference type="SUPFAM" id="SSF51391">
    <property type="entry name" value="Thiamin phosphate synthase"/>
    <property type="match status" value="1"/>
</dbReference>
<dbReference type="AlphaFoldDB" id="A0A2Z2KE72"/>
<evidence type="ECO:0000256" key="2">
    <source>
        <dbReference type="ARBA" id="ARBA00022977"/>
    </source>
</evidence>
<organism evidence="4 5">
    <name type="scientific">Paenibacillus donghaensis</name>
    <dbReference type="NCBI Taxonomy" id="414771"/>
    <lineage>
        <taxon>Bacteria</taxon>
        <taxon>Bacillati</taxon>
        <taxon>Bacillota</taxon>
        <taxon>Bacilli</taxon>
        <taxon>Bacillales</taxon>
        <taxon>Paenibacillaceae</taxon>
        <taxon>Paenibacillus</taxon>
    </lineage>
</organism>
<evidence type="ECO:0000313" key="4">
    <source>
        <dbReference type="EMBL" id="ASA20319.1"/>
    </source>
</evidence>
<dbReference type="GO" id="GO:0004789">
    <property type="term" value="F:thiamine-phosphate diphosphorylase activity"/>
    <property type="evidence" value="ECO:0007669"/>
    <property type="project" value="TreeGrafter"/>
</dbReference>
<dbReference type="GO" id="GO:0005737">
    <property type="term" value="C:cytoplasm"/>
    <property type="evidence" value="ECO:0007669"/>
    <property type="project" value="TreeGrafter"/>
</dbReference>
<name>A0A2Z2KE72_9BACL</name>
<accession>A0A2Z2KE72</accession>
<dbReference type="Gene3D" id="3.20.20.70">
    <property type="entry name" value="Aldolase class I"/>
    <property type="match status" value="1"/>
</dbReference>
<dbReference type="RefSeq" id="WP_087914341.1">
    <property type="nucleotide sequence ID" value="NZ_CP021780.1"/>
</dbReference>
<dbReference type="InterPro" id="IPR036206">
    <property type="entry name" value="ThiamineP_synth_sf"/>
</dbReference>
<evidence type="ECO:0000313" key="5">
    <source>
        <dbReference type="Proteomes" id="UP000249890"/>
    </source>
</evidence>
<keyword evidence="2" id="KW-0784">Thiamine biosynthesis</keyword>
<dbReference type="Proteomes" id="UP000249890">
    <property type="component" value="Chromosome"/>
</dbReference>
<evidence type="ECO:0000259" key="3">
    <source>
        <dbReference type="Pfam" id="PF02581"/>
    </source>
</evidence>
<dbReference type="InterPro" id="IPR022998">
    <property type="entry name" value="ThiamineP_synth_TenI"/>
</dbReference>
<protein>
    <recommendedName>
        <fullName evidence="3">Thiamine phosphate synthase/TenI domain-containing protein</fullName>
    </recommendedName>
</protein>
<evidence type="ECO:0000256" key="1">
    <source>
        <dbReference type="ARBA" id="ARBA00004948"/>
    </source>
</evidence>